<sequence length="608" mass="67533">MSSRHDHQLKIDSTTDNFELMRDENGQAMYRVETIIKQHRDPLTFTQVSWLGGHGQHDMESDDMYFEGQSIDTTQEGRVFLGPLINEVNKTGDVDLDSAPVKFMWNPTVGELIMATAGEIYRYDVGSNGKWTVATTTVAGVTDLAMYKGVAFAGRGASTAYMYSTDNDSWTTSTLTDKFANYFLVSPDLTGLTEVLWKAKTPNEVARAQTGINGATGDDDWRTPNFVGDTTANITNLFLLNNQLMVGRVDGLWHLDSDGNTHQQRPDLLANRSTDNFKYVTEWQAGVYHSEIDGMGEIWSYNNYEPMGPLFRTDDIAKRGDIVGLAADKDWLYVGVDEGTNTIVYKGREVRKDGDLRWEWCPWVFLGTKGSAALAVVQHSASDRRLWFGYTNSTAYVILSDNPTDDTAARFAPSGFVRMSYDLGSDLINDKLWQSAVLQVTGGASGETVQVKYRKDTDTSATSIIAAAATNGTFETNFSSALTSKRIQFELHLASDTSTATPEVSYFQAKGVEKPTVVRIHKVFYKLGDSPTQRVSTLRSLLRLAGSTTNLIRFADLRYGDSTVDGATYVWCSVEPGFPKEPEFEHAKKMQPGIAVEVWLREVSFSLT</sequence>
<name>A0A0F9GBA5_9ZZZZ</name>
<accession>A0A0F9GBA5</accession>
<reference evidence="1" key="1">
    <citation type="journal article" date="2015" name="Nature">
        <title>Complex archaea that bridge the gap between prokaryotes and eukaryotes.</title>
        <authorList>
            <person name="Spang A."/>
            <person name="Saw J.H."/>
            <person name="Jorgensen S.L."/>
            <person name="Zaremba-Niedzwiedzka K."/>
            <person name="Martijn J."/>
            <person name="Lind A.E."/>
            <person name="van Eijk R."/>
            <person name="Schleper C."/>
            <person name="Guy L."/>
            <person name="Ettema T.J."/>
        </authorList>
    </citation>
    <scope>NUCLEOTIDE SEQUENCE</scope>
</reference>
<gene>
    <name evidence="1" type="ORF">LCGC14_1847470</name>
</gene>
<organism evidence="1">
    <name type="scientific">marine sediment metagenome</name>
    <dbReference type="NCBI Taxonomy" id="412755"/>
    <lineage>
        <taxon>unclassified sequences</taxon>
        <taxon>metagenomes</taxon>
        <taxon>ecological metagenomes</taxon>
    </lineage>
</organism>
<protein>
    <submittedName>
        <fullName evidence="1">Uncharacterized protein</fullName>
    </submittedName>
</protein>
<dbReference type="AlphaFoldDB" id="A0A0F9GBA5"/>
<comment type="caution">
    <text evidence="1">The sequence shown here is derived from an EMBL/GenBank/DDBJ whole genome shotgun (WGS) entry which is preliminary data.</text>
</comment>
<dbReference type="EMBL" id="LAZR01018510">
    <property type="protein sequence ID" value="KKL96139.1"/>
    <property type="molecule type" value="Genomic_DNA"/>
</dbReference>
<proteinExistence type="predicted"/>
<evidence type="ECO:0000313" key="1">
    <source>
        <dbReference type="EMBL" id="KKL96139.1"/>
    </source>
</evidence>